<sequence length="658" mass="69188">MMHRDGGLRRVTGVASGLATIAALTFGPAVVGSRAQAPVGAGSDAPTAAAASTFVAPAEARLKDDVSFLADDAQEGRAPGTKGIEASAEYIARQFKDAGLQPPAGGDGYFQKFTISGQPRLGETPDLIAKAAGDAVIRGVAKADFNALAIGSTGALDAAPIVFAGYGITADRPEKNLKYDDYAGVDAAGKAVLVIRREPQQNDEASPFDGKKTSDFATFRHKATNAFQHGAAMLLVVNDLAGLGSDRDVLLNLGSAGSESQTKLPVVHVTRDFADKLLKAAGEPTLAELEGRIDKDLKPLSRELKGVTLTGRVTIDRPAVETKNVVGVLEGAGPKSGETIVVGGHYDHLGRGGLLSGSLAFLSTDVHNGADDNASGTSLTLELARRLGARRDPPARRIVFIGFSGEERGLLGSQYYVDHPLYPLASTVAMVNFDMVGRMDDKKELTMIGTGTSPGFTELVDVLGKDSGMTIKKVAGMTDGFGGSDHQSFYAKDVPVLFAFTGIHPDYHRPSDDWQKINYGGMARIADYVELILLDLVRRPERPEFTRISTPRHNAGASQSASTGMSVTLGVMPDYADESKAGMKLSNVRDGGPAAKAGIKGGDVIIAIGGKPIATIYDYMESLGRYKPGEVVDVLVKRDGQEVKIPVELGKANAAPRQ</sequence>
<dbReference type="Pfam" id="PF02225">
    <property type="entry name" value="PA"/>
    <property type="match status" value="1"/>
</dbReference>
<dbReference type="InterPro" id="IPR046450">
    <property type="entry name" value="PA_dom_sf"/>
</dbReference>
<comment type="caution">
    <text evidence="2">The sequence shown here is derived from an EMBL/GenBank/DDBJ whole genome shotgun (WGS) entry which is preliminary data.</text>
</comment>
<dbReference type="EMBL" id="JARRAG010000002">
    <property type="protein sequence ID" value="MDG3006550.1"/>
    <property type="molecule type" value="Genomic_DNA"/>
</dbReference>
<dbReference type="Proteomes" id="UP001216907">
    <property type="component" value="Unassembled WGS sequence"/>
</dbReference>
<dbReference type="PROSITE" id="PS50106">
    <property type="entry name" value="PDZ"/>
    <property type="match status" value="1"/>
</dbReference>
<proteinExistence type="predicted"/>
<dbReference type="SUPFAM" id="SSF52025">
    <property type="entry name" value="PA domain"/>
    <property type="match status" value="1"/>
</dbReference>
<evidence type="ECO:0000313" key="2">
    <source>
        <dbReference type="EMBL" id="MDG3006550.1"/>
    </source>
</evidence>
<evidence type="ECO:0000313" key="3">
    <source>
        <dbReference type="Proteomes" id="UP001216907"/>
    </source>
</evidence>
<dbReference type="InterPro" id="IPR045175">
    <property type="entry name" value="M28_fam"/>
</dbReference>
<dbReference type="SUPFAM" id="SSF53187">
    <property type="entry name" value="Zn-dependent exopeptidases"/>
    <property type="match status" value="1"/>
</dbReference>
<dbReference type="RefSeq" id="WP_277862846.1">
    <property type="nucleotide sequence ID" value="NZ_JARRAG010000002.1"/>
</dbReference>
<reference evidence="2 3" key="1">
    <citation type="submission" date="2023-03" db="EMBL/GenBank/DDBJ databases">
        <title>Paludisphaera mucosa sp. nov. a novel planctomycete from northern fen.</title>
        <authorList>
            <person name="Ivanova A."/>
        </authorList>
    </citation>
    <scope>NUCLEOTIDE SEQUENCE [LARGE SCALE GENOMIC DNA]</scope>
    <source>
        <strain evidence="2 3">Pla2</strain>
    </source>
</reference>
<dbReference type="SUPFAM" id="SSF50156">
    <property type="entry name" value="PDZ domain-like"/>
    <property type="match status" value="1"/>
</dbReference>
<name>A0ABT6FGM7_9BACT</name>
<dbReference type="PANTHER" id="PTHR12147:SF26">
    <property type="entry name" value="PEPTIDASE M28 DOMAIN-CONTAINING PROTEIN"/>
    <property type="match status" value="1"/>
</dbReference>
<dbReference type="InterPro" id="IPR007484">
    <property type="entry name" value="Peptidase_M28"/>
</dbReference>
<keyword evidence="3" id="KW-1185">Reference proteome</keyword>
<dbReference type="Gene3D" id="3.50.30.30">
    <property type="match status" value="1"/>
</dbReference>
<dbReference type="InterPro" id="IPR003137">
    <property type="entry name" value="PA_domain"/>
</dbReference>
<dbReference type="InterPro" id="IPR036034">
    <property type="entry name" value="PDZ_sf"/>
</dbReference>
<organism evidence="2 3">
    <name type="scientific">Paludisphaera mucosa</name>
    <dbReference type="NCBI Taxonomy" id="3030827"/>
    <lineage>
        <taxon>Bacteria</taxon>
        <taxon>Pseudomonadati</taxon>
        <taxon>Planctomycetota</taxon>
        <taxon>Planctomycetia</taxon>
        <taxon>Isosphaerales</taxon>
        <taxon>Isosphaeraceae</taxon>
        <taxon>Paludisphaera</taxon>
    </lineage>
</organism>
<dbReference type="Pfam" id="PF04389">
    <property type="entry name" value="Peptidase_M28"/>
    <property type="match status" value="1"/>
</dbReference>
<protein>
    <submittedName>
        <fullName evidence="2">M28 family peptidase</fullName>
    </submittedName>
</protein>
<dbReference type="PANTHER" id="PTHR12147">
    <property type="entry name" value="METALLOPEPTIDASE M28 FAMILY MEMBER"/>
    <property type="match status" value="1"/>
</dbReference>
<dbReference type="Pfam" id="PF13180">
    <property type="entry name" value="PDZ_2"/>
    <property type="match status" value="1"/>
</dbReference>
<feature type="domain" description="PDZ" evidence="1">
    <location>
        <begin position="547"/>
        <end position="613"/>
    </location>
</feature>
<dbReference type="SMART" id="SM00228">
    <property type="entry name" value="PDZ"/>
    <property type="match status" value="1"/>
</dbReference>
<gene>
    <name evidence="2" type="ORF">PZE19_22495</name>
</gene>
<dbReference type="Gene3D" id="2.30.42.10">
    <property type="match status" value="1"/>
</dbReference>
<dbReference type="Gene3D" id="3.40.630.10">
    <property type="entry name" value="Zn peptidases"/>
    <property type="match status" value="2"/>
</dbReference>
<accession>A0ABT6FGM7</accession>
<evidence type="ECO:0000259" key="1">
    <source>
        <dbReference type="PROSITE" id="PS50106"/>
    </source>
</evidence>
<dbReference type="InterPro" id="IPR001478">
    <property type="entry name" value="PDZ"/>
</dbReference>